<feature type="compositionally biased region" description="Basic and acidic residues" evidence="1">
    <location>
        <begin position="339"/>
        <end position="354"/>
    </location>
</feature>
<dbReference type="EMBL" id="JADVKH010000012">
    <property type="protein sequence ID" value="MBJ9686903.1"/>
    <property type="molecule type" value="Genomic_DNA"/>
</dbReference>
<feature type="compositionally biased region" description="Low complexity" evidence="1">
    <location>
        <begin position="377"/>
        <end position="395"/>
    </location>
</feature>
<reference evidence="4 5" key="1">
    <citation type="submission" date="2020-11" db="EMBL/GenBank/DDBJ databases">
        <title>Enhanced detection system for hospital associated transmission using whole genome sequencing surveillance.</title>
        <authorList>
            <person name="Harrison L.H."/>
            <person name="Van Tyne D."/>
            <person name="Marsh J.W."/>
            <person name="Griffith M.P."/>
            <person name="Snyder D.J."/>
            <person name="Cooper V.S."/>
            <person name="Mustapha M."/>
        </authorList>
    </citation>
    <scope>NUCLEOTIDE SEQUENCE [LARGE SCALE GENOMIC DNA]</scope>
    <source>
        <strain evidence="4 5">BC00020</strain>
    </source>
</reference>
<keyword evidence="2" id="KW-1133">Transmembrane helix</keyword>
<feature type="region of interest" description="Disordered" evidence="1">
    <location>
        <begin position="323"/>
        <end position="413"/>
    </location>
</feature>
<feature type="region of interest" description="Disordered" evidence="1">
    <location>
        <begin position="139"/>
        <end position="199"/>
    </location>
</feature>
<dbReference type="InterPro" id="IPR021834">
    <property type="entry name" value="DUF3426"/>
</dbReference>
<evidence type="ECO:0000256" key="1">
    <source>
        <dbReference type="SAM" id="MobiDB-lite"/>
    </source>
</evidence>
<dbReference type="Pfam" id="PF11906">
    <property type="entry name" value="DUF3426"/>
    <property type="match status" value="1"/>
</dbReference>
<protein>
    <submittedName>
        <fullName evidence="4">Zinc-ribbon domain-containing protein</fullName>
    </submittedName>
</protein>
<keyword evidence="5" id="KW-1185">Reference proteome</keyword>
<keyword evidence="2" id="KW-0812">Transmembrane</keyword>
<accession>A0ABS1ARX5</accession>
<feature type="transmembrane region" description="Helical" evidence="2">
    <location>
        <begin position="429"/>
        <end position="453"/>
    </location>
</feature>
<organism evidence="4 5">
    <name type="scientific">Burkholderia vietnamiensis</name>
    <dbReference type="NCBI Taxonomy" id="60552"/>
    <lineage>
        <taxon>Bacteria</taxon>
        <taxon>Pseudomonadati</taxon>
        <taxon>Pseudomonadota</taxon>
        <taxon>Betaproteobacteria</taxon>
        <taxon>Burkholderiales</taxon>
        <taxon>Burkholderiaceae</taxon>
        <taxon>Burkholderia</taxon>
        <taxon>Burkholderia cepacia complex</taxon>
    </lineage>
</organism>
<sequence>MLLATRCPHCETVFRLQQDQLTLHDGLVRCGHCRQVFDATRSLVPEPTVREAAGGTASVGTSPVEAAPGEATPIEATPVEAAPAESAQVEATPVESAPIEAAPAEAAPVEAAPIEAAPVESAQVEAAPIEAVPVESAPVGATPVDTAPLEAPQSASTPAASAPVDSAPPEPTPTAPALDEATPADAVSDTPSPTSPARLFTADLPAHAATDGNFRPAGWDMWAPWLDAGVDPSLLHNAHTIRAEPLVPVTRQETTDAGTVRQTGTPAPISTDAAERRVVEAAAWPAEPAAAPHDTDASTLPAAETDPREPRFIAPAQSIEQAGADPVDPTAPANANADAHTHFPEPDDVPREPRFAFTPAPSDAAPDDSHAAERGVAAADEPANAPDDAQSAAKPPAQPAVPFPAALTEDDRPHFEVTRETRAPQRRGMLAGFFGGVVAATLGVLLFAQLAWWQRESVMIYWPVTQSWYRQACAALGCKVTPPRAIDGLRLNATDLRQLDGPRVLELKAPLTNRYRVALAYPSLELTLLDDTNHVTVRRVLAPRDYVRPGTPIDAGLPPGTTQTMVVRLDTNGASASNFRVQIFYP</sequence>
<evidence type="ECO:0000313" key="5">
    <source>
        <dbReference type="Proteomes" id="UP000808215"/>
    </source>
</evidence>
<evidence type="ECO:0000259" key="3">
    <source>
        <dbReference type="Pfam" id="PF13719"/>
    </source>
</evidence>
<gene>
    <name evidence="4" type="ORF">I5589_07415</name>
</gene>
<keyword evidence="2" id="KW-0472">Membrane</keyword>
<feature type="compositionally biased region" description="Low complexity" evidence="1">
    <location>
        <begin position="328"/>
        <end position="338"/>
    </location>
</feature>
<dbReference type="InterPro" id="IPR011723">
    <property type="entry name" value="Znf/thioredoxin_put"/>
</dbReference>
<feature type="domain" description="Zinc finger/thioredoxin putative" evidence="3">
    <location>
        <begin position="3"/>
        <end position="39"/>
    </location>
</feature>
<dbReference type="Proteomes" id="UP000808215">
    <property type="component" value="Unassembled WGS sequence"/>
</dbReference>
<feature type="region of interest" description="Disordered" evidence="1">
    <location>
        <begin position="286"/>
        <end position="306"/>
    </location>
</feature>
<dbReference type="NCBIfam" id="TIGR02098">
    <property type="entry name" value="MJ0042_CXXC"/>
    <property type="match status" value="1"/>
</dbReference>
<dbReference type="RefSeq" id="WP_200091169.1">
    <property type="nucleotide sequence ID" value="NZ_JADVKH010000012.1"/>
</dbReference>
<evidence type="ECO:0000256" key="2">
    <source>
        <dbReference type="SAM" id="Phobius"/>
    </source>
</evidence>
<dbReference type="Pfam" id="PF13719">
    <property type="entry name" value="Zn_ribbon_5"/>
    <property type="match status" value="1"/>
</dbReference>
<comment type="caution">
    <text evidence="4">The sequence shown here is derived from an EMBL/GenBank/DDBJ whole genome shotgun (WGS) entry which is preliminary data.</text>
</comment>
<feature type="region of interest" description="Disordered" evidence="1">
    <location>
        <begin position="49"/>
        <end position="69"/>
    </location>
</feature>
<feature type="compositionally biased region" description="Low complexity" evidence="1">
    <location>
        <begin position="175"/>
        <end position="186"/>
    </location>
</feature>
<feature type="compositionally biased region" description="Low complexity" evidence="1">
    <location>
        <begin position="151"/>
        <end position="165"/>
    </location>
</feature>
<evidence type="ECO:0000313" key="4">
    <source>
        <dbReference type="EMBL" id="MBJ9686903.1"/>
    </source>
</evidence>
<name>A0ABS1ARX5_BURVI</name>
<proteinExistence type="predicted"/>